<dbReference type="HOGENOM" id="CLU_921888_0_0_1"/>
<dbReference type="Proteomes" id="UP000014978">
    <property type="component" value="Unassembled WGS sequence"/>
</dbReference>
<accession>S7W6E6</accession>
<proteinExistence type="predicted"/>
<protein>
    <submittedName>
        <fullName evidence="1">Uncharacterized protein</fullName>
    </submittedName>
</protein>
<sequence>MININDNIFSTVIQSIPHNYKFITINTTENTITLYTYDIEKIIITIRYPSFTYVDNDKNRDNGRDDRDDYLKDDNNNITNNHITTNDITNNITTNNTITNTNSYFITEDNLSTTLYSSTDRTITIDFKTLLKYIKFYKNNYSIQISDKLHFIKCDNNKEMVCSIPLIQTKNIEYGINGKIFIKCILDYKILESLMLFSSYVVYEINNNKMVVRRKINTGEDILTFNNIKIINNIRQSDISDINDIRRSEVYFKCNNEWIKMYQSLKKIVKLVLLEFRDDVLRVQFMLKDEVNSVEIFVPKVI</sequence>
<dbReference type="AlphaFoldDB" id="S7W6E6"/>
<organism evidence="1 2">
    <name type="scientific">Spraguea lophii (strain 42_110)</name>
    <name type="common">Microsporidian parasite</name>
    <dbReference type="NCBI Taxonomy" id="1358809"/>
    <lineage>
        <taxon>Eukaryota</taxon>
        <taxon>Fungi</taxon>
        <taxon>Fungi incertae sedis</taxon>
        <taxon>Microsporidia</taxon>
        <taxon>Spragueidae</taxon>
        <taxon>Spraguea</taxon>
    </lineage>
</organism>
<dbReference type="VEuPathDB" id="MicrosporidiaDB:SLOPH_1751"/>
<comment type="caution">
    <text evidence="1">The sequence shown here is derived from an EMBL/GenBank/DDBJ whole genome shotgun (WGS) entry which is preliminary data.</text>
</comment>
<dbReference type="EMBL" id="ATCN01000825">
    <property type="protein sequence ID" value="EPR78385.1"/>
    <property type="molecule type" value="Genomic_DNA"/>
</dbReference>
<gene>
    <name evidence="1" type="ORF">SLOPH_1751</name>
</gene>
<name>S7W6E6_SPRLO</name>
<keyword evidence="2" id="KW-1185">Reference proteome</keyword>
<dbReference type="OrthoDB" id="2190999at2759"/>
<evidence type="ECO:0000313" key="2">
    <source>
        <dbReference type="Proteomes" id="UP000014978"/>
    </source>
</evidence>
<evidence type="ECO:0000313" key="1">
    <source>
        <dbReference type="EMBL" id="EPR78385.1"/>
    </source>
</evidence>
<dbReference type="InParanoid" id="S7W6E6"/>
<reference evidence="2" key="1">
    <citation type="journal article" date="2013" name="PLoS Genet.">
        <title>The genome of Spraguea lophii and the basis of host-microsporidian interactions.</title>
        <authorList>
            <person name="Campbell S.E."/>
            <person name="Williams T.A."/>
            <person name="Yousuf A."/>
            <person name="Soanes D.M."/>
            <person name="Paszkiewicz K.H."/>
            <person name="Williams B.A.P."/>
        </authorList>
    </citation>
    <scope>NUCLEOTIDE SEQUENCE [LARGE SCALE GENOMIC DNA]</scope>
    <source>
        <strain evidence="2">42_110</strain>
    </source>
</reference>